<feature type="region of interest" description="Disordered" evidence="1">
    <location>
        <begin position="33"/>
        <end position="69"/>
    </location>
</feature>
<dbReference type="EMBL" id="FJ168547">
    <property type="protein sequence ID" value="ACI15905.1"/>
    <property type="molecule type" value="Genomic_DNA"/>
</dbReference>
<evidence type="ECO:0000256" key="1">
    <source>
        <dbReference type="SAM" id="MobiDB-lite"/>
    </source>
</evidence>
<accession>B6DT71</accession>
<dbReference type="PROSITE" id="PS51257">
    <property type="entry name" value="PROKAR_LIPOPROTEIN"/>
    <property type="match status" value="1"/>
</dbReference>
<organism evidence="2">
    <name type="scientific">Bodo saltans</name>
    <name type="common">Flagellated protozoan</name>
    <dbReference type="NCBI Taxonomy" id="75058"/>
    <lineage>
        <taxon>Eukaryota</taxon>
        <taxon>Discoba</taxon>
        <taxon>Euglenozoa</taxon>
        <taxon>Kinetoplastea</taxon>
        <taxon>Metakinetoplastina</taxon>
        <taxon>Eubodonida</taxon>
        <taxon>Bodonidae</taxon>
        <taxon>Bodo</taxon>
    </lineage>
</organism>
<dbReference type="AlphaFoldDB" id="B6DT71"/>
<reference evidence="2" key="1">
    <citation type="submission" date="2008-08" db="EMBL/GenBank/DDBJ databases">
        <title>Insights into the genome sequence of a free-living kinetoplastid: Bodo saltans (Kinetoplastida: Euglenozoa).</title>
        <authorList>
            <person name="Jackson A.P."/>
            <person name="Quail M.A."/>
            <person name="Berriman M."/>
        </authorList>
    </citation>
    <scope>NUCLEOTIDE SEQUENCE</scope>
    <source>
        <strain evidence="2">Lake Konstanz</strain>
    </source>
</reference>
<proteinExistence type="predicted"/>
<name>B6DT71_BODSA</name>
<evidence type="ECO:0000313" key="2">
    <source>
        <dbReference type="EMBL" id="ACI15905.1"/>
    </source>
</evidence>
<protein>
    <submittedName>
        <fullName evidence="2">Uncharacterized protein</fullName>
    </submittedName>
</protein>
<sequence>MRDDRSLQPAMTAVTLGRFAVVNQQSSSVSSCIIVGATPPPPQRGRGRLHNRRGSSMGGGSVSSGGASSGGVVGAGAFKSVLDFNALPLSGCETAPSANPLATPRTSMRQSKPCAATDLAQATLQESDGLIDMSAQFEVEESCDEDALLASRASSAASVVSRSSRRSDGERSVTFESHVVRLGSQPPPQSAGASGGSQGKSGSSGSARATRRRRLSNTSNKNHQARSWSDPPLRLPALAIYHGAETGANTSGSSGGHAGRDVSDASASSFLTGDFASPACPRATSYHALDLLRVHEGSALLVPV</sequence>
<feature type="region of interest" description="Disordered" evidence="1">
    <location>
        <begin position="178"/>
        <end position="231"/>
    </location>
</feature>
<feature type="compositionally biased region" description="Polar residues" evidence="1">
    <location>
        <begin position="216"/>
        <end position="227"/>
    </location>
</feature>
<feature type="compositionally biased region" description="Gly residues" evidence="1">
    <location>
        <begin position="56"/>
        <end position="69"/>
    </location>
</feature>
<dbReference type="VEuPathDB" id="TriTrypDB:BSAL_14655"/>